<feature type="modified residue" description="Phosphohistidine" evidence="1">
    <location>
        <position position="312"/>
    </location>
</feature>
<dbReference type="Gene3D" id="1.20.120.160">
    <property type="entry name" value="HPT domain"/>
    <property type="match status" value="2"/>
</dbReference>
<reference evidence="4" key="1">
    <citation type="journal article" date="2020" name="mSystems">
        <title>Genome- and Community-Level Interaction Insights into Carbon Utilization and Element Cycling Functions of Hydrothermarchaeota in Hydrothermal Sediment.</title>
        <authorList>
            <person name="Zhou Z."/>
            <person name="Liu Y."/>
            <person name="Xu W."/>
            <person name="Pan J."/>
            <person name="Luo Z.H."/>
            <person name="Li M."/>
        </authorList>
    </citation>
    <scope>NUCLEOTIDE SEQUENCE [LARGE SCALE GENOMIC DNA]</scope>
    <source>
        <strain evidence="4">HyVt-507</strain>
    </source>
</reference>
<organism evidence="4">
    <name type="scientific">Sulfurimonas autotrophica</name>
    <dbReference type="NCBI Taxonomy" id="202747"/>
    <lineage>
        <taxon>Bacteria</taxon>
        <taxon>Pseudomonadati</taxon>
        <taxon>Campylobacterota</taxon>
        <taxon>Epsilonproteobacteria</taxon>
        <taxon>Campylobacterales</taxon>
        <taxon>Sulfurimonadaceae</taxon>
        <taxon>Sulfurimonas</taxon>
    </lineage>
</organism>
<dbReference type="InterPro" id="IPR008207">
    <property type="entry name" value="Sig_transdc_His_kin_Hpt_dom"/>
</dbReference>
<feature type="compositionally biased region" description="Low complexity" evidence="2">
    <location>
        <begin position="156"/>
        <end position="165"/>
    </location>
</feature>
<dbReference type="AlphaFoldDB" id="A0A7C3C318"/>
<evidence type="ECO:0000313" key="4">
    <source>
        <dbReference type="EMBL" id="HFB53088.1"/>
    </source>
</evidence>
<dbReference type="EMBL" id="DRNH01000001">
    <property type="protein sequence ID" value="HFB53088.1"/>
    <property type="molecule type" value="Genomic_DNA"/>
</dbReference>
<sequence>MLIYNYQKEFLGIDEKDLKTLGFNSLSELRAEVTDFADLFVKTPGYVHNFQHVHWIDFINYADVSEESKVLINVNSKTFKATLAVSPLFLIDNPTSPAYMIHLNNLRPLSKSENENISSDVLDRELPKVEPQAPKAFTPAPEVAPAVHDTYDTPSQPVVQEQEPAQEQHFDEPISMPEISEPELEEKPLDIYDETPQQEAEPQETVEDMLDVGDLSLDVFEEETDSTPAEQEAPTTEAAPAVKKVVKKEVVQEEWDNGYRYDPHVASKELGLPLDLIEEFIQDFIAQAKEFKPNIYTGIEEGDVDNVKILSHKLKGVAANLRIEDAHEVLSAVSATNDMDVIHENLDTFYKIIAKLAGEPVEKVVIVEEEVVQETPEQEVVEEDAITLDFKDDEDEISLAVDEDGQEELLATEENETISLAQDEEQIEIADIEDEDVPQRIEMPELADDDFLEIKVDDEVSDETIEELPAEEDIHFSKAEAAQAIGIDEASFNELFDDFVNESHTIFQKIEDAIADGDLQTCHNEALKFKGMSDNMRFHEFTSELETLIHSSDKDEIMQAAEKIDASLNKISKMGA</sequence>
<evidence type="ECO:0000259" key="3">
    <source>
        <dbReference type="PROSITE" id="PS50894"/>
    </source>
</evidence>
<comment type="caution">
    <text evidence="4">The sequence shown here is derived from an EMBL/GenBank/DDBJ whole genome shotgun (WGS) entry which is preliminary data.</text>
</comment>
<proteinExistence type="predicted"/>
<feature type="region of interest" description="Disordered" evidence="2">
    <location>
        <begin position="131"/>
        <end position="174"/>
    </location>
</feature>
<dbReference type="Proteomes" id="UP000886390">
    <property type="component" value="Unassembled WGS sequence"/>
</dbReference>
<gene>
    <name evidence="4" type="ORF">ENJ67_00015</name>
</gene>
<feature type="domain" description="HPt" evidence="3">
    <location>
        <begin position="273"/>
        <end position="374"/>
    </location>
</feature>
<protein>
    <submittedName>
        <fullName evidence="4">Hpt domain-containing protein</fullName>
    </submittedName>
</protein>
<dbReference type="InterPro" id="IPR036641">
    <property type="entry name" value="HPT_dom_sf"/>
</dbReference>
<keyword evidence="1" id="KW-0597">Phosphoprotein</keyword>
<dbReference type="GO" id="GO:0000160">
    <property type="term" value="P:phosphorelay signal transduction system"/>
    <property type="evidence" value="ECO:0007669"/>
    <property type="project" value="InterPro"/>
</dbReference>
<evidence type="ECO:0000256" key="2">
    <source>
        <dbReference type="SAM" id="MobiDB-lite"/>
    </source>
</evidence>
<dbReference type="GO" id="GO:0004672">
    <property type="term" value="F:protein kinase activity"/>
    <property type="evidence" value="ECO:0007669"/>
    <property type="project" value="UniProtKB-ARBA"/>
</dbReference>
<name>A0A7C3C318_9BACT</name>
<dbReference type="PROSITE" id="PS50894">
    <property type="entry name" value="HPT"/>
    <property type="match status" value="1"/>
</dbReference>
<evidence type="ECO:0000256" key="1">
    <source>
        <dbReference type="PROSITE-ProRule" id="PRU00110"/>
    </source>
</evidence>
<accession>A0A7C3C318</accession>
<dbReference type="SUPFAM" id="SSF47226">
    <property type="entry name" value="Histidine-containing phosphotransfer domain, HPT domain"/>
    <property type="match status" value="2"/>
</dbReference>